<evidence type="ECO:0000313" key="1">
    <source>
        <dbReference type="EMBL" id="KAJ8015490.1"/>
    </source>
</evidence>
<name>A0ACC2HIM2_DALPE</name>
<dbReference type="EMBL" id="CM055729">
    <property type="protein sequence ID" value="KAJ8015490.1"/>
    <property type="molecule type" value="Genomic_DNA"/>
</dbReference>
<reference evidence="1" key="1">
    <citation type="submission" date="2021-05" db="EMBL/GenBank/DDBJ databases">
        <authorList>
            <person name="Pan Q."/>
            <person name="Jouanno E."/>
            <person name="Zahm M."/>
            <person name="Klopp C."/>
            <person name="Cabau C."/>
            <person name="Louis A."/>
            <person name="Berthelot C."/>
            <person name="Parey E."/>
            <person name="Roest Crollius H."/>
            <person name="Montfort J."/>
            <person name="Robinson-Rechavi M."/>
            <person name="Bouchez O."/>
            <person name="Lampietro C."/>
            <person name="Lopez Roques C."/>
            <person name="Donnadieu C."/>
            <person name="Postlethwait J."/>
            <person name="Bobe J."/>
            <person name="Dillon D."/>
            <person name="Chandos A."/>
            <person name="von Hippel F."/>
            <person name="Guiguen Y."/>
        </authorList>
    </citation>
    <scope>NUCLEOTIDE SEQUENCE</scope>
    <source>
        <strain evidence="1">YG-Jan2019</strain>
    </source>
</reference>
<sequence>MCWQHWRGVLVQGHSEQSERSCLAHLAVIVTGSGMYLHPCFRPAHINEVNTPWGCRNQKDDTGETPGRCVNVLSQSKVMAMPLGFHPIRRGLAEKGPAQGSGTHLLLLVGSLGCRGDG</sequence>
<keyword evidence="2" id="KW-1185">Reference proteome</keyword>
<gene>
    <name evidence="1" type="ORF">DPEC_G00026680</name>
</gene>
<dbReference type="Proteomes" id="UP001157502">
    <property type="component" value="Chromosome 2"/>
</dbReference>
<protein>
    <submittedName>
        <fullName evidence="1">Uncharacterized protein</fullName>
    </submittedName>
</protein>
<evidence type="ECO:0000313" key="2">
    <source>
        <dbReference type="Proteomes" id="UP001157502"/>
    </source>
</evidence>
<comment type="caution">
    <text evidence="1">The sequence shown here is derived from an EMBL/GenBank/DDBJ whole genome shotgun (WGS) entry which is preliminary data.</text>
</comment>
<proteinExistence type="predicted"/>
<organism evidence="1 2">
    <name type="scientific">Dallia pectoralis</name>
    <name type="common">Alaska blackfish</name>
    <dbReference type="NCBI Taxonomy" id="75939"/>
    <lineage>
        <taxon>Eukaryota</taxon>
        <taxon>Metazoa</taxon>
        <taxon>Chordata</taxon>
        <taxon>Craniata</taxon>
        <taxon>Vertebrata</taxon>
        <taxon>Euteleostomi</taxon>
        <taxon>Actinopterygii</taxon>
        <taxon>Neopterygii</taxon>
        <taxon>Teleostei</taxon>
        <taxon>Protacanthopterygii</taxon>
        <taxon>Esociformes</taxon>
        <taxon>Umbridae</taxon>
        <taxon>Dallia</taxon>
    </lineage>
</organism>
<accession>A0ACC2HIM2</accession>